<keyword evidence="2" id="KW-0813">Transport</keyword>
<protein>
    <submittedName>
        <fullName evidence="8">Glutamate/gamma-aminobutyrate family transporter YjeM</fullName>
    </submittedName>
</protein>
<dbReference type="PIRSF" id="PIRSF006060">
    <property type="entry name" value="AA_transporter"/>
    <property type="match status" value="1"/>
</dbReference>
<feature type="transmembrane region" description="Helical" evidence="7">
    <location>
        <begin position="82"/>
        <end position="100"/>
    </location>
</feature>
<dbReference type="InterPro" id="IPR050367">
    <property type="entry name" value="APC_superfamily"/>
</dbReference>
<evidence type="ECO:0000256" key="2">
    <source>
        <dbReference type="ARBA" id="ARBA00022448"/>
    </source>
</evidence>
<feature type="transmembrane region" description="Helical" evidence="7">
    <location>
        <begin position="247"/>
        <end position="267"/>
    </location>
</feature>
<feature type="transmembrane region" description="Helical" evidence="7">
    <location>
        <begin position="467"/>
        <end position="486"/>
    </location>
</feature>
<comment type="subcellular location">
    <subcellularLocation>
        <location evidence="1">Cell membrane</location>
        <topology evidence="1">Multi-pass membrane protein</topology>
    </subcellularLocation>
</comment>
<name>A0ABS2H0M5_9LACO</name>
<keyword evidence="9" id="KW-1185">Reference proteome</keyword>
<evidence type="ECO:0000256" key="7">
    <source>
        <dbReference type="SAM" id="Phobius"/>
    </source>
</evidence>
<evidence type="ECO:0000256" key="3">
    <source>
        <dbReference type="ARBA" id="ARBA00022475"/>
    </source>
</evidence>
<feature type="transmembrane region" description="Helical" evidence="7">
    <location>
        <begin position="399"/>
        <end position="418"/>
    </location>
</feature>
<dbReference type="PANTHER" id="PTHR42770">
    <property type="entry name" value="AMINO ACID TRANSPORTER-RELATED"/>
    <property type="match status" value="1"/>
</dbReference>
<keyword evidence="4 7" id="KW-0812">Transmembrane</keyword>
<evidence type="ECO:0000256" key="4">
    <source>
        <dbReference type="ARBA" id="ARBA00022692"/>
    </source>
</evidence>
<dbReference type="NCBIfam" id="NF011775">
    <property type="entry name" value="PRK15238.1"/>
    <property type="match status" value="1"/>
</dbReference>
<feature type="transmembrane region" description="Helical" evidence="7">
    <location>
        <begin position="318"/>
        <end position="345"/>
    </location>
</feature>
<organism evidence="8 9">
    <name type="scientific">Limosilactobacillus coleohominis</name>
    <dbReference type="NCBI Taxonomy" id="181675"/>
    <lineage>
        <taxon>Bacteria</taxon>
        <taxon>Bacillati</taxon>
        <taxon>Bacillota</taxon>
        <taxon>Bacilli</taxon>
        <taxon>Lactobacillales</taxon>
        <taxon>Lactobacillaceae</taxon>
        <taxon>Limosilactobacillus</taxon>
    </lineage>
</organism>
<dbReference type="Proteomes" id="UP000785625">
    <property type="component" value="Unassembled WGS sequence"/>
</dbReference>
<dbReference type="Gene3D" id="1.20.1740.10">
    <property type="entry name" value="Amino acid/polyamine transporter I"/>
    <property type="match status" value="1"/>
</dbReference>
<evidence type="ECO:0000313" key="8">
    <source>
        <dbReference type="EMBL" id="MBM6940955.1"/>
    </source>
</evidence>
<feature type="transmembrane region" description="Helical" evidence="7">
    <location>
        <begin position="38"/>
        <end position="61"/>
    </location>
</feature>
<feature type="transmembrane region" description="Helical" evidence="7">
    <location>
        <begin position="206"/>
        <end position="226"/>
    </location>
</feature>
<accession>A0ABS2H0M5</accession>
<evidence type="ECO:0000256" key="5">
    <source>
        <dbReference type="ARBA" id="ARBA00022989"/>
    </source>
</evidence>
<keyword evidence="5 7" id="KW-1133">Transmembrane helix</keyword>
<evidence type="ECO:0000256" key="6">
    <source>
        <dbReference type="ARBA" id="ARBA00023136"/>
    </source>
</evidence>
<keyword evidence="3" id="KW-1003">Cell membrane</keyword>
<evidence type="ECO:0000256" key="1">
    <source>
        <dbReference type="ARBA" id="ARBA00004651"/>
    </source>
</evidence>
<evidence type="ECO:0000313" key="9">
    <source>
        <dbReference type="Proteomes" id="UP000785625"/>
    </source>
</evidence>
<dbReference type="InterPro" id="IPR002293">
    <property type="entry name" value="AA/rel_permease1"/>
</dbReference>
<dbReference type="RefSeq" id="WP_204785235.1">
    <property type="nucleotide sequence ID" value="NZ_JACJKU010000051.1"/>
</dbReference>
<keyword evidence="6 7" id="KW-0472">Membrane</keyword>
<reference evidence="8 9" key="1">
    <citation type="journal article" date="2021" name="Sci. Rep.">
        <title>The distribution of antibiotic resistance genes in chicken gut microbiota commensals.</title>
        <authorList>
            <person name="Juricova H."/>
            <person name="Matiasovicova J."/>
            <person name="Kubasova T."/>
            <person name="Cejkova D."/>
            <person name="Rychlik I."/>
        </authorList>
    </citation>
    <scope>NUCLEOTIDE SEQUENCE [LARGE SCALE GENOMIC DNA]</scope>
    <source>
        <strain evidence="8 9">An574</strain>
    </source>
</reference>
<feature type="transmembrane region" description="Helical" evidence="7">
    <location>
        <begin position="120"/>
        <end position="146"/>
    </location>
</feature>
<dbReference type="EMBL" id="JACJKU010000051">
    <property type="protein sequence ID" value="MBM6940955.1"/>
    <property type="molecule type" value="Genomic_DNA"/>
</dbReference>
<dbReference type="Pfam" id="PF13520">
    <property type="entry name" value="AA_permease_2"/>
    <property type="match status" value="1"/>
</dbReference>
<gene>
    <name evidence="8" type="primary">yjeM</name>
    <name evidence="8" type="ORF">H5975_05640</name>
</gene>
<feature type="transmembrane region" description="Helical" evidence="7">
    <location>
        <begin position="158"/>
        <end position="183"/>
    </location>
</feature>
<feature type="transmembrane region" description="Helical" evidence="7">
    <location>
        <begin position="366"/>
        <end position="387"/>
    </location>
</feature>
<dbReference type="PANTHER" id="PTHR42770:SF15">
    <property type="entry name" value="GLUTAMATE_GAMMA-AMINOBUTYRATE ANTIPORTER-RELATED"/>
    <property type="match status" value="1"/>
</dbReference>
<feature type="transmembrane region" description="Helical" evidence="7">
    <location>
        <begin position="439"/>
        <end position="461"/>
    </location>
</feature>
<comment type="caution">
    <text evidence="8">The sequence shown here is derived from an EMBL/GenBank/DDBJ whole genome shotgun (WGS) entry which is preliminary data.</text>
</comment>
<proteinExistence type="predicted"/>
<sequence>MSNKKQIGLASLVLMVFTTVFGFANGPVAYYQMGYASIFWYIIAAIFFFLPAALMIAEYGSAMPNAEGGIFSWLEFSVSERFAFIGTFIWLANWLIWMVSTSSKIWIPMSSLIFGSDKTTTWAFFGLTSTQFVGILAILWMVVCTFTASHGVDKIQKVGSLGGTMVSIMSVIFVVVAIVIWIAQKGMTLQPIHGIRSFFVSPNPNFQSPIALLSFVVYAIFAYGGIESVGTLTDSMKDPAKTFPKGMVISMIVITILYSLMIFFWGVCTNWQQVLSGKNVTLGNITYVLMNNAGVVMGDALGLSHGASLAIGSFLTRFAGLGMFCAYVGSFFVMVYSPLKALVLGSDKRLWPAKMTKLNKYGMPSFAMWVQFWFIAILIFAISFGGAGAQKFYQILTNMANVASSAPYLFIVGAFPFFKKRTGIKRPFVFFKTQASATAVSIFVFCVVAFGIIFTCLNPILEGDYQTAFWTIFGPVFFGLVALIFYNHEAKKHHVENTNIINKD</sequence>